<dbReference type="AlphaFoldDB" id="A0A521F820"/>
<dbReference type="SUPFAM" id="SSF53756">
    <property type="entry name" value="UDP-Glycosyltransferase/glycogen phosphorylase"/>
    <property type="match status" value="1"/>
</dbReference>
<protein>
    <submittedName>
        <fullName evidence="1">Glycosyltransferase, MGT family</fullName>
    </submittedName>
</protein>
<evidence type="ECO:0000313" key="1">
    <source>
        <dbReference type="EMBL" id="SMO91761.1"/>
    </source>
</evidence>
<accession>A0A521F820</accession>
<keyword evidence="1" id="KW-0808">Transferase</keyword>
<name>A0A521F820_9SPHI</name>
<keyword evidence="2" id="KW-1185">Reference proteome</keyword>
<dbReference type="InterPro" id="IPR002213">
    <property type="entry name" value="UDP_glucos_trans"/>
</dbReference>
<evidence type="ECO:0000313" key="2">
    <source>
        <dbReference type="Proteomes" id="UP000320300"/>
    </source>
</evidence>
<dbReference type="Proteomes" id="UP000320300">
    <property type="component" value="Unassembled WGS sequence"/>
</dbReference>
<organism evidence="1 2">
    <name type="scientific">Pedobacter westerhofensis</name>
    <dbReference type="NCBI Taxonomy" id="425512"/>
    <lineage>
        <taxon>Bacteria</taxon>
        <taxon>Pseudomonadati</taxon>
        <taxon>Bacteroidota</taxon>
        <taxon>Sphingobacteriia</taxon>
        <taxon>Sphingobacteriales</taxon>
        <taxon>Sphingobacteriaceae</taxon>
        <taxon>Pedobacter</taxon>
    </lineage>
</organism>
<proteinExistence type="predicted"/>
<dbReference type="EMBL" id="FXTN01000010">
    <property type="protein sequence ID" value="SMO91761.1"/>
    <property type="molecule type" value="Genomic_DNA"/>
</dbReference>
<sequence>MRSAKEQLTGKKILFATIPTDGHFNPLTGLAKYLQLLGCDIRWYTSVSFQEKLDRLEIPLYPFQQAIEFDQTNFIELFPERAGINGVTARMEFDLHYLLADMAPDHFADIVKIHESFPFDMMIADCSFTAMPLVKHKLNIPVVSIGIYPLPEYSTNLGPYSMGLPPAKNEAEMEAYAQLHEEALNKVFKGSVDSFHAILEDYDIHLDRALVLDLLVKEASLYLQIGTPSFEYTRAGMGENIRFVGSLLPYSSNRQKQHWYDERLEQYTKVILVTMGTIEKDTEKLIIPTLEAFQHSDTLVIATTGGNDTAKLRAKYTGKNIIIEDFIPYADVMPYASVYITNGGFGGVLLSISHQLPMVVAGLLEGKNEICSRVGYFKLGVDLQTEKPAPGLIRIAVEEVLANVQYKNNITSLSVEMDSYRSTELCASYLAELLSEVKVNNDGPVYKE</sequence>
<dbReference type="GO" id="GO:0008194">
    <property type="term" value="F:UDP-glycosyltransferase activity"/>
    <property type="evidence" value="ECO:0007669"/>
    <property type="project" value="InterPro"/>
</dbReference>
<dbReference type="PANTHER" id="PTHR21015">
    <property type="entry name" value="UDP-N-ACETYLGLUCOSAMINE--N-ACETYLMURAMYL-(PENTAPEPTIDE) PYROPHOSPHORYL-UNDECAPRENOL N-ACETYLGLUCOSAMINE TRANSFERASE 1"/>
    <property type="match status" value="1"/>
</dbReference>
<reference evidence="1 2" key="1">
    <citation type="submission" date="2017-05" db="EMBL/GenBank/DDBJ databases">
        <authorList>
            <person name="Varghese N."/>
            <person name="Submissions S."/>
        </authorList>
    </citation>
    <scope>NUCLEOTIDE SEQUENCE [LARGE SCALE GENOMIC DNA]</scope>
    <source>
        <strain evidence="1 2">DSM 19036</strain>
    </source>
</reference>
<dbReference type="OrthoDB" id="6620093at2"/>
<dbReference type="Pfam" id="PF00201">
    <property type="entry name" value="UDPGT"/>
    <property type="match status" value="1"/>
</dbReference>
<dbReference type="Gene3D" id="3.40.50.2000">
    <property type="entry name" value="Glycogen Phosphorylase B"/>
    <property type="match status" value="2"/>
</dbReference>
<gene>
    <name evidence="1" type="ORF">SAMN06265348_110233</name>
</gene>
<dbReference type="RefSeq" id="WP_142529936.1">
    <property type="nucleotide sequence ID" value="NZ_CBCSJO010000010.1"/>
</dbReference>
<dbReference type="CDD" id="cd03784">
    <property type="entry name" value="GT1_Gtf-like"/>
    <property type="match status" value="1"/>
</dbReference>
<dbReference type="PANTHER" id="PTHR21015:SF22">
    <property type="entry name" value="GLYCOSYLTRANSFERASE"/>
    <property type="match status" value="1"/>
</dbReference>